<dbReference type="OrthoDB" id="9803035at2"/>
<evidence type="ECO:0000313" key="4">
    <source>
        <dbReference type="EMBL" id="CCJ33324.1"/>
    </source>
</evidence>
<dbReference type="GO" id="GO:0006654">
    <property type="term" value="P:phosphatidic acid biosynthetic process"/>
    <property type="evidence" value="ECO:0007669"/>
    <property type="project" value="TreeGrafter"/>
</dbReference>
<proteinExistence type="predicted"/>
<protein>
    <submittedName>
        <fullName evidence="4">1-acyl-sn-glycerol-3-phosphate acyltransferase</fullName>
        <ecNumber evidence="4">2.3.1.51</ecNumber>
    </submittedName>
</protein>
<feature type="domain" description="Phospholipid/glycerol acyltransferase" evidence="3">
    <location>
        <begin position="35"/>
        <end position="147"/>
    </location>
</feature>
<reference evidence="4 5" key="1">
    <citation type="journal article" date="2011" name="J. Bacteriol.">
        <title>Draft genome sequence of Caloramator australicus strain RC3T, a thermoanaerobe from the Great Artesian Basin of Australia.</title>
        <authorList>
            <person name="Ogg C.D."/>
            <person name="Patel B.K.C."/>
        </authorList>
    </citation>
    <scope>NUCLEOTIDE SEQUENCE [LARGE SCALE GENOMIC DNA]</scope>
    <source>
        <strain evidence="4 5">RC3</strain>
    </source>
</reference>
<dbReference type="SUPFAM" id="SSF69593">
    <property type="entry name" value="Glycerol-3-phosphate (1)-acyltransferase"/>
    <property type="match status" value="1"/>
</dbReference>
<dbReference type="Proteomes" id="UP000007652">
    <property type="component" value="Unassembled WGS sequence"/>
</dbReference>
<dbReference type="SMART" id="SM00563">
    <property type="entry name" value="PlsC"/>
    <property type="match status" value="1"/>
</dbReference>
<evidence type="ECO:0000259" key="3">
    <source>
        <dbReference type="SMART" id="SM00563"/>
    </source>
</evidence>
<evidence type="ECO:0000256" key="2">
    <source>
        <dbReference type="ARBA" id="ARBA00023315"/>
    </source>
</evidence>
<dbReference type="PANTHER" id="PTHR10434">
    <property type="entry name" value="1-ACYL-SN-GLYCEROL-3-PHOSPHATE ACYLTRANSFERASE"/>
    <property type="match status" value="1"/>
</dbReference>
<dbReference type="EMBL" id="CAKP01000067">
    <property type="protein sequence ID" value="CCJ33324.1"/>
    <property type="molecule type" value="Genomic_DNA"/>
</dbReference>
<gene>
    <name evidence="4" type="ORF">CAAU_1240</name>
</gene>
<dbReference type="STRING" id="857293.CAAU_1240"/>
<dbReference type="Pfam" id="PF01553">
    <property type="entry name" value="Acyltransferase"/>
    <property type="match status" value="1"/>
</dbReference>
<dbReference type="InterPro" id="IPR002123">
    <property type="entry name" value="Plipid/glycerol_acylTrfase"/>
</dbReference>
<dbReference type="GO" id="GO:0003841">
    <property type="term" value="F:1-acylglycerol-3-phosphate O-acyltransferase activity"/>
    <property type="evidence" value="ECO:0007669"/>
    <property type="project" value="UniProtKB-EC"/>
</dbReference>
<dbReference type="RefSeq" id="WP_008908594.1">
    <property type="nucleotide sequence ID" value="NZ_CAKP01000067.1"/>
</dbReference>
<keyword evidence="5" id="KW-1185">Reference proteome</keyword>
<organism evidence="4 5">
    <name type="scientific">Caloramator australicus RC3</name>
    <dbReference type="NCBI Taxonomy" id="857293"/>
    <lineage>
        <taxon>Bacteria</taxon>
        <taxon>Bacillati</taxon>
        <taxon>Bacillota</taxon>
        <taxon>Clostridia</taxon>
        <taxon>Eubacteriales</taxon>
        <taxon>Clostridiaceae</taxon>
        <taxon>Caloramator</taxon>
    </lineage>
</organism>
<dbReference type="CDD" id="cd07989">
    <property type="entry name" value="LPLAT_AGPAT-like"/>
    <property type="match status" value="1"/>
</dbReference>
<dbReference type="eggNOG" id="COG0204">
    <property type="taxonomic scope" value="Bacteria"/>
</dbReference>
<keyword evidence="1 4" id="KW-0808">Transferase</keyword>
<name>I7K709_9CLOT</name>
<dbReference type="AlphaFoldDB" id="I7K709"/>
<accession>I7K709</accession>
<evidence type="ECO:0000313" key="5">
    <source>
        <dbReference type="Proteomes" id="UP000007652"/>
    </source>
</evidence>
<comment type="caution">
    <text evidence="4">The sequence shown here is derived from an EMBL/GenBank/DDBJ whole genome shotgun (WGS) entry which is preliminary data.</text>
</comment>
<evidence type="ECO:0000256" key="1">
    <source>
        <dbReference type="ARBA" id="ARBA00022679"/>
    </source>
</evidence>
<dbReference type="EC" id="2.3.1.51" evidence="4"/>
<keyword evidence="2 4" id="KW-0012">Acyltransferase</keyword>
<dbReference type="PANTHER" id="PTHR10434:SF11">
    <property type="entry name" value="1-ACYL-SN-GLYCEROL-3-PHOSPHATE ACYLTRANSFERASE"/>
    <property type="match status" value="1"/>
</dbReference>
<sequence>MSLYRILRFIAKGVFKLIYRIEVKGIENIPKDEGALICPNHYTWADPVMVAITTPRPIRFMAKFEAFQNPFLRFLLKNLGAFPVRRGEPDLNAIKTALKLLKDENLLGLFPQGTRVKGDDLGKAHSGVALLSIKSNKKVIPVYIGGNYVPFTKMRVFFGEPIDFSAYTKDKLTGEDYLRLSQIVMEKIKELKEGGINDGNSSC</sequence>